<evidence type="ECO:0000313" key="15">
    <source>
        <dbReference type="EMBL" id="SHM77368.1"/>
    </source>
</evidence>
<evidence type="ECO:0000256" key="12">
    <source>
        <dbReference type="ARBA" id="ARBA00037975"/>
    </source>
</evidence>
<evidence type="ECO:0000313" key="16">
    <source>
        <dbReference type="Proteomes" id="UP000322545"/>
    </source>
</evidence>
<gene>
    <name evidence="15" type="ORF">SAMN05443432_11617</name>
</gene>
<dbReference type="InterPro" id="IPR052168">
    <property type="entry name" value="Cytochrome_b561_oxidase"/>
</dbReference>
<dbReference type="GO" id="GO:0046872">
    <property type="term" value="F:metal ion binding"/>
    <property type="evidence" value="ECO:0007669"/>
    <property type="project" value="UniProtKB-KW"/>
</dbReference>
<keyword evidence="9 13" id="KW-1133">Transmembrane helix</keyword>
<protein>
    <submittedName>
        <fullName evidence="15">Cytochrome b561</fullName>
    </submittedName>
</protein>
<dbReference type="Pfam" id="PF01292">
    <property type="entry name" value="Ni_hydr_CYTB"/>
    <property type="match status" value="1"/>
</dbReference>
<keyword evidence="7" id="KW-0479">Metal-binding</keyword>
<comment type="cofactor">
    <cofactor evidence="1">
        <name>heme b</name>
        <dbReference type="ChEBI" id="CHEBI:60344"/>
    </cofactor>
</comment>
<evidence type="ECO:0000259" key="14">
    <source>
        <dbReference type="Pfam" id="PF01292"/>
    </source>
</evidence>
<keyword evidence="6 13" id="KW-0812">Transmembrane</keyword>
<evidence type="ECO:0000256" key="6">
    <source>
        <dbReference type="ARBA" id="ARBA00022692"/>
    </source>
</evidence>
<evidence type="ECO:0000256" key="13">
    <source>
        <dbReference type="SAM" id="Phobius"/>
    </source>
</evidence>
<evidence type="ECO:0000256" key="11">
    <source>
        <dbReference type="ARBA" id="ARBA00023136"/>
    </source>
</evidence>
<evidence type="ECO:0000256" key="5">
    <source>
        <dbReference type="ARBA" id="ARBA00022617"/>
    </source>
</evidence>
<keyword evidence="5" id="KW-0349">Heme</keyword>
<dbReference type="GO" id="GO:0022904">
    <property type="term" value="P:respiratory electron transport chain"/>
    <property type="evidence" value="ECO:0007669"/>
    <property type="project" value="InterPro"/>
</dbReference>
<feature type="transmembrane region" description="Helical" evidence="13">
    <location>
        <begin position="134"/>
        <end position="156"/>
    </location>
</feature>
<evidence type="ECO:0000256" key="1">
    <source>
        <dbReference type="ARBA" id="ARBA00001970"/>
    </source>
</evidence>
<evidence type="ECO:0000256" key="10">
    <source>
        <dbReference type="ARBA" id="ARBA00023004"/>
    </source>
</evidence>
<dbReference type="PANTHER" id="PTHR30529:SF1">
    <property type="entry name" value="CYTOCHROME B561 HOMOLOG 2"/>
    <property type="match status" value="1"/>
</dbReference>
<dbReference type="InterPro" id="IPR016174">
    <property type="entry name" value="Di-haem_cyt_TM"/>
</dbReference>
<dbReference type="Proteomes" id="UP000322545">
    <property type="component" value="Unassembled WGS sequence"/>
</dbReference>
<dbReference type="GO" id="GO:0009055">
    <property type="term" value="F:electron transfer activity"/>
    <property type="evidence" value="ECO:0007669"/>
    <property type="project" value="InterPro"/>
</dbReference>
<dbReference type="EMBL" id="FRCB01000016">
    <property type="protein sequence ID" value="SHM77368.1"/>
    <property type="molecule type" value="Genomic_DNA"/>
</dbReference>
<feature type="transmembrane region" description="Helical" evidence="13">
    <location>
        <begin position="20"/>
        <end position="39"/>
    </location>
</feature>
<dbReference type="AlphaFoldDB" id="A0A1M7LGR1"/>
<keyword evidence="11 13" id="KW-0472">Membrane</keyword>
<feature type="transmembrane region" description="Helical" evidence="13">
    <location>
        <begin position="59"/>
        <end position="77"/>
    </location>
</feature>
<keyword evidence="8" id="KW-0249">Electron transport</keyword>
<feature type="transmembrane region" description="Helical" evidence="13">
    <location>
        <begin position="103"/>
        <end position="122"/>
    </location>
</feature>
<dbReference type="GO" id="GO:0005886">
    <property type="term" value="C:plasma membrane"/>
    <property type="evidence" value="ECO:0007669"/>
    <property type="project" value="UniProtKB-SubCell"/>
</dbReference>
<dbReference type="Gene3D" id="1.20.950.20">
    <property type="entry name" value="Transmembrane di-heme cytochromes, Chain C"/>
    <property type="match status" value="1"/>
</dbReference>
<dbReference type="SUPFAM" id="SSF81342">
    <property type="entry name" value="Transmembrane di-heme cytochromes"/>
    <property type="match status" value="1"/>
</dbReference>
<dbReference type="InterPro" id="IPR011577">
    <property type="entry name" value="Cyt_b561_bac/Ni-Hgenase"/>
</dbReference>
<sequence>MSNAGKVTQSPSAYSRVQVVLHWVIFVLMAAQYLLHGGIETAWEGRLDGSLPNEPFRNPHVIVGIIILALAIWRVVLRLRLGAPALPEEEPQTFKLVAKVTHLAFYVILLAMPISGALAWLLGWEAPADAHEVAAKVMLALIILHVLGALGQQIVLKTDVMKRMSPKNIFRPDTSKDALS</sequence>
<keyword evidence="10" id="KW-0408">Iron</keyword>
<reference evidence="15 16" key="1">
    <citation type="submission" date="2016-11" db="EMBL/GenBank/DDBJ databases">
        <authorList>
            <person name="Varghese N."/>
            <person name="Submissions S."/>
        </authorList>
    </citation>
    <scope>NUCLEOTIDE SEQUENCE [LARGE SCALE GENOMIC DNA]</scope>
    <source>
        <strain evidence="15 16">DSM 28249</strain>
    </source>
</reference>
<accession>A0A1M7LGR1</accession>
<feature type="domain" description="Cytochrome b561 bacterial/Ni-hydrogenase" evidence="14">
    <location>
        <begin position="14"/>
        <end position="166"/>
    </location>
</feature>
<name>A0A1M7LGR1_9RHOB</name>
<dbReference type="GO" id="GO:0020037">
    <property type="term" value="F:heme binding"/>
    <property type="evidence" value="ECO:0007669"/>
    <property type="project" value="TreeGrafter"/>
</dbReference>
<evidence type="ECO:0000256" key="4">
    <source>
        <dbReference type="ARBA" id="ARBA00022475"/>
    </source>
</evidence>
<evidence type="ECO:0000256" key="2">
    <source>
        <dbReference type="ARBA" id="ARBA00004651"/>
    </source>
</evidence>
<dbReference type="RefSeq" id="WP_149780962.1">
    <property type="nucleotide sequence ID" value="NZ_FRCB01000016.1"/>
</dbReference>
<comment type="similarity">
    <text evidence="12">Belongs to the cytochrome b561 family.</text>
</comment>
<evidence type="ECO:0000256" key="9">
    <source>
        <dbReference type="ARBA" id="ARBA00022989"/>
    </source>
</evidence>
<dbReference type="PANTHER" id="PTHR30529">
    <property type="entry name" value="CYTOCHROME B561"/>
    <property type="match status" value="1"/>
</dbReference>
<keyword evidence="16" id="KW-1185">Reference proteome</keyword>
<organism evidence="15 16">
    <name type="scientific">Roseovarius litoreus</name>
    <dbReference type="NCBI Taxonomy" id="1155722"/>
    <lineage>
        <taxon>Bacteria</taxon>
        <taxon>Pseudomonadati</taxon>
        <taxon>Pseudomonadota</taxon>
        <taxon>Alphaproteobacteria</taxon>
        <taxon>Rhodobacterales</taxon>
        <taxon>Roseobacteraceae</taxon>
        <taxon>Roseovarius</taxon>
    </lineage>
</organism>
<evidence type="ECO:0000256" key="7">
    <source>
        <dbReference type="ARBA" id="ARBA00022723"/>
    </source>
</evidence>
<proteinExistence type="inferred from homology"/>
<comment type="subcellular location">
    <subcellularLocation>
        <location evidence="2">Cell membrane</location>
        <topology evidence="2">Multi-pass membrane protein</topology>
    </subcellularLocation>
</comment>
<evidence type="ECO:0000256" key="8">
    <source>
        <dbReference type="ARBA" id="ARBA00022982"/>
    </source>
</evidence>
<evidence type="ECO:0000256" key="3">
    <source>
        <dbReference type="ARBA" id="ARBA00022448"/>
    </source>
</evidence>
<keyword evidence="4" id="KW-1003">Cell membrane</keyword>
<keyword evidence="3" id="KW-0813">Transport</keyword>